<name>A0AAD2FV25_9STRA</name>
<protein>
    <submittedName>
        <fullName evidence="2">Uncharacterized protein</fullName>
    </submittedName>
</protein>
<dbReference type="AlphaFoldDB" id="A0AAD2FV25"/>
<evidence type="ECO:0000256" key="1">
    <source>
        <dbReference type="SAM" id="MobiDB-lite"/>
    </source>
</evidence>
<evidence type="ECO:0000313" key="2">
    <source>
        <dbReference type="EMBL" id="CAJ1953759.1"/>
    </source>
</evidence>
<evidence type="ECO:0000313" key="3">
    <source>
        <dbReference type="Proteomes" id="UP001295423"/>
    </source>
</evidence>
<sequence>MSPTILLLPQLVLTYAALKKQRPSSSLTFSEVNDTLKELSSPPSSPTNLSSSSSSRSGPEDRPFNLQVPDLPVFSGRTEQCPGWKRKIMPELGKQALWNVLDSDDYHAKNPQISEAIFSAIAAALSDGLASPLSKQLESAKEFNARKLYLVLEKSFNTLAN</sequence>
<proteinExistence type="predicted"/>
<feature type="compositionally biased region" description="Low complexity" evidence="1">
    <location>
        <begin position="40"/>
        <end position="57"/>
    </location>
</feature>
<reference evidence="2" key="1">
    <citation type="submission" date="2023-08" db="EMBL/GenBank/DDBJ databases">
        <authorList>
            <person name="Audoor S."/>
            <person name="Bilcke G."/>
        </authorList>
    </citation>
    <scope>NUCLEOTIDE SEQUENCE</scope>
</reference>
<organism evidence="2 3">
    <name type="scientific">Cylindrotheca closterium</name>
    <dbReference type="NCBI Taxonomy" id="2856"/>
    <lineage>
        <taxon>Eukaryota</taxon>
        <taxon>Sar</taxon>
        <taxon>Stramenopiles</taxon>
        <taxon>Ochrophyta</taxon>
        <taxon>Bacillariophyta</taxon>
        <taxon>Bacillariophyceae</taxon>
        <taxon>Bacillariophycidae</taxon>
        <taxon>Bacillariales</taxon>
        <taxon>Bacillariaceae</taxon>
        <taxon>Cylindrotheca</taxon>
    </lineage>
</organism>
<accession>A0AAD2FV25</accession>
<feature type="region of interest" description="Disordered" evidence="1">
    <location>
        <begin position="36"/>
        <end position="69"/>
    </location>
</feature>
<dbReference type="EMBL" id="CAKOGP040001836">
    <property type="protein sequence ID" value="CAJ1953759.1"/>
    <property type="molecule type" value="Genomic_DNA"/>
</dbReference>
<keyword evidence="3" id="KW-1185">Reference proteome</keyword>
<dbReference type="Proteomes" id="UP001295423">
    <property type="component" value="Unassembled WGS sequence"/>
</dbReference>
<comment type="caution">
    <text evidence="2">The sequence shown here is derived from an EMBL/GenBank/DDBJ whole genome shotgun (WGS) entry which is preliminary data.</text>
</comment>
<gene>
    <name evidence="2" type="ORF">CYCCA115_LOCUS14361</name>
</gene>